<reference evidence="1 2" key="1">
    <citation type="submission" date="2014-06" db="EMBL/GenBank/DDBJ databases">
        <title>Whole Genome Sequences of Three Symbiotic Endozoicomonas Bacteria.</title>
        <authorList>
            <person name="Neave M.J."/>
            <person name="Apprill A."/>
            <person name="Voolstra C.R."/>
        </authorList>
    </citation>
    <scope>NUCLEOTIDE SEQUENCE [LARGE SCALE GENOMIC DNA]</scope>
    <source>
        <strain evidence="1 2">LMG 24815</strain>
    </source>
</reference>
<evidence type="ECO:0000313" key="2">
    <source>
        <dbReference type="Proteomes" id="UP000028006"/>
    </source>
</evidence>
<keyword evidence="2" id="KW-1185">Reference proteome</keyword>
<comment type="caution">
    <text evidence="1">The sequence shown here is derived from an EMBL/GenBank/DDBJ whole genome shotgun (WGS) entry which is preliminary data.</text>
</comment>
<accession>A0A081NBB3</accession>
<evidence type="ECO:0000313" key="1">
    <source>
        <dbReference type="EMBL" id="KEQ15736.1"/>
    </source>
</evidence>
<sequence length="75" mass="8285">MIKSLKPLLLKEVKGRHEVEGEAEALPKEVPEEVPKEVPKEVPGAVVAPKEKAAIKKALLFFITLEVIDTGRSRE</sequence>
<name>A0A081NBB3_9GAMM</name>
<dbReference type="Proteomes" id="UP000028006">
    <property type="component" value="Unassembled WGS sequence"/>
</dbReference>
<dbReference type="EMBL" id="JOKG01000001">
    <property type="protein sequence ID" value="KEQ15736.1"/>
    <property type="molecule type" value="Genomic_DNA"/>
</dbReference>
<dbReference type="AlphaFoldDB" id="A0A081NBB3"/>
<gene>
    <name evidence="1" type="ORF">GZ77_04060</name>
</gene>
<proteinExistence type="predicted"/>
<organism evidence="1 2">
    <name type="scientific">Endozoicomonas montiporae</name>
    <dbReference type="NCBI Taxonomy" id="1027273"/>
    <lineage>
        <taxon>Bacteria</taxon>
        <taxon>Pseudomonadati</taxon>
        <taxon>Pseudomonadota</taxon>
        <taxon>Gammaproteobacteria</taxon>
        <taxon>Oceanospirillales</taxon>
        <taxon>Endozoicomonadaceae</taxon>
        <taxon>Endozoicomonas</taxon>
    </lineage>
</organism>
<protein>
    <submittedName>
        <fullName evidence="1">Uncharacterized protein</fullName>
    </submittedName>
</protein>